<feature type="non-terminal residue" evidence="2">
    <location>
        <position position="144"/>
    </location>
</feature>
<dbReference type="PROSITE" id="PS51094">
    <property type="entry name" value="PTS_EIIA_TYPE_2"/>
    <property type="match status" value="1"/>
</dbReference>
<dbReference type="AlphaFoldDB" id="A0A382YY41"/>
<dbReference type="GO" id="GO:0030295">
    <property type="term" value="F:protein kinase activator activity"/>
    <property type="evidence" value="ECO:0007669"/>
    <property type="project" value="TreeGrafter"/>
</dbReference>
<dbReference type="PANTHER" id="PTHR47738:SF1">
    <property type="entry name" value="NITROGEN REGULATORY PROTEIN"/>
    <property type="match status" value="1"/>
</dbReference>
<feature type="domain" description="PTS EIIA type-2" evidence="1">
    <location>
        <begin position="5"/>
        <end position="144"/>
    </location>
</feature>
<dbReference type="EMBL" id="UINC01179191">
    <property type="protein sequence ID" value="SVD87745.1"/>
    <property type="molecule type" value="Genomic_DNA"/>
</dbReference>
<dbReference type="Pfam" id="PF00359">
    <property type="entry name" value="PTS_EIIA_2"/>
    <property type="match status" value="1"/>
</dbReference>
<evidence type="ECO:0000313" key="2">
    <source>
        <dbReference type="EMBL" id="SVD87745.1"/>
    </source>
</evidence>
<dbReference type="InterPro" id="IPR051541">
    <property type="entry name" value="PTS_SugarTrans_NitroReg"/>
</dbReference>
<dbReference type="InterPro" id="IPR002178">
    <property type="entry name" value="PTS_EIIA_type-2_dom"/>
</dbReference>
<protein>
    <recommendedName>
        <fullName evidence="1">PTS EIIA type-2 domain-containing protein</fullName>
    </recommendedName>
</protein>
<accession>A0A382YY41</accession>
<dbReference type="PANTHER" id="PTHR47738">
    <property type="entry name" value="PTS SYSTEM FRUCTOSE-LIKE EIIA COMPONENT-RELATED"/>
    <property type="match status" value="1"/>
</dbReference>
<dbReference type="SUPFAM" id="SSF55804">
    <property type="entry name" value="Phoshotransferase/anion transport protein"/>
    <property type="match status" value="1"/>
</dbReference>
<reference evidence="2" key="1">
    <citation type="submission" date="2018-05" db="EMBL/GenBank/DDBJ databases">
        <authorList>
            <person name="Lanie J.A."/>
            <person name="Ng W.-L."/>
            <person name="Kazmierczak K.M."/>
            <person name="Andrzejewski T.M."/>
            <person name="Davidsen T.M."/>
            <person name="Wayne K.J."/>
            <person name="Tettelin H."/>
            <person name="Glass J.I."/>
            <person name="Rusch D."/>
            <person name="Podicherti R."/>
            <person name="Tsui H.-C.T."/>
            <person name="Winkler M.E."/>
        </authorList>
    </citation>
    <scope>NUCLEOTIDE SEQUENCE</scope>
</reference>
<dbReference type="Gene3D" id="3.40.930.10">
    <property type="entry name" value="Mannitol-specific EII, Chain A"/>
    <property type="match status" value="1"/>
</dbReference>
<dbReference type="InterPro" id="IPR016152">
    <property type="entry name" value="PTrfase/Anion_transptr"/>
</dbReference>
<sequence>MNLQDKLKKKTIILPIQATTQRDAIHELLKHLQSINILTATTKLNSYIDNNENNFPCAAGRGIAYPHSISIEVESLACVLGFSKNGIEFNSPDGQLCHIILLTLSPDEDPYEHRKFITRFRTMIDNPVTRSKLLDANLPDEVIN</sequence>
<organism evidence="2">
    <name type="scientific">marine metagenome</name>
    <dbReference type="NCBI Taxonomy" id="408172"/>
    <lineage>
        <taxon>unclassified sequences</taxon>
        <taxon>metagenomes</taxon>
        <taxon>ecological metagenomes</taxon>
    </lineage>
</organism>
<proteinExistence type="predicted"/>
<evidence type="ECO:0000259" key="1">
    <source>
        <dbReference type="PROSITE" id="PS51094"/>
    </source>
</evidence>
<gene>
    <name evidence="2" type="ORF">METZ01_LOCUS440599</name>
</gene>
<name>A0A382YY41_9ZZZZ</name>